<sequence>MRPMCCRSLSSVVALLGLTACGGGGSSGGNSGIDPRLARLDVYEAQQLRLFGNPQTGAIGMAITQDPAIPAAGTLNFEGAAAIQIEHSSKTLALYGDAVLALDFEAATAAGSVSNVFGQALTGKVADYTGELSLAGDGLEGAEFQITYAGRLTTDATDYGFAGTLETMLLGDQVAGVAGIDLDADIAHGAGVLTGSVIVFGEVAATQDTPVAP</sequence>
<feature type="chain" id="PRO_5011516370" description="Transferrin-binding protein B C-lobe/N-lobe beta barrel domain-containing protein" evidence="1">
    <location>
        <begin position="23"/>
        <end position="213"/>
    </location>
</feature>
<evidence type="ECO:0000256" key="1">
    <source>
        <dbReference type="SAM" id="SignalP"/>
    </source>
</evidence>
<dbReference type="AlphaFoldDB" id="A0A1I6LU99"/>
<gene>
    <name evidence="2" type="ORF">SAMN05444714_0901</name>
</gene>
<protein>
    <recommendedName>
        <fullName evidence="4">Transferrin-binding protein B C-lobe/N-lobe beta barrel domain-containing protein</fullName>
    </recommendedName>
</protein>
<feature type="signal peptide" evidence="1">
    <location>
        <begin position="1"/>
        <end position="22"/>
    </location>
</feature>
<evidence type="ECO:0008006" key="4">
    <source>
        <dbReference type="Google" id="ProtNLM"/>
    </source>
</evidence>
<reference evidence="2 3" key="1">
    <citation type="submission" date="2016-10" db="EMBL/GenBank/DDBJ databases">
        <authorList>
            <person name="de Groot N.N."/>
        </authorList>
    </citation>
    <scope>NUCLEOTIDE SEQUENCE [LARGE SCALE GENOMIC DNA]</scope>
    <source>
        <strain evidence="2 3">DSM 29433</strain>
    </source>
</reference>
<keyword evidence="1" id="KW-0732">Signal</keyword>
<name>A0A1I6LU99_9RHOB</name>
<proteinExistence type="predicted"/>
<keyword evidence="3" id="KW-1185">Reference proteome</keyword>
<accession>A0A1I6LU99</accession>
<evidence type="ECO:0000313" key="3">
    <source>
        <dbReference type="Proteomes" id="UP000198926"/>
    </source>
</evidence>
<dbReference type="Proteomes" id="UP000198926">
    <property type="component" value="Unassembled WGS sequence"/>
</dbReference>
<evidence type="ECO:0000313" key="2">
    <source>
        <dbReference type="EMBL" id="SFS07039.1"/>
    </source>
</evidence>
<organism evidence="2 3">
    <name type="scientific">Yoonia litorea</name>
    <dbReference type="NCBI Taxonomy" id="1123755"/>
    <lineage>
        <taxon>Bacteria</taxon>
        <taxon>Pseudomonadati</taxon>
        <taxon>Pseudomonadota</taxon>
        <taxon>Alphaproteobacteria</taxon>
        <taxon>Rhodobacterales</taxon>
        <taxon>Paracoccaceae</taxon>
        <taxon>Yoonia</taxon>
    </lineage>
</organism>
<dbReference type="STRING" id="1123755.SAMN05444714_0901"/>
<dbReference type="EMBL" id="FOZM01000001">
    <property type="protein sequence ID" value="SFS07039.1"/>
    <property type="molecule type" value="Genomic_DNA"/>
</dbReference>
<dbReference type="PROSITE" id="PS51257">
    <property type="entry name" value="PROKAR_LIPOPROTEIN"/>
    <property type="match status" value="1"/>
</dbReference>